<evidence type="ECO:0000259" key="1">
    <source>
        <dbReference type="Pfam" id="PF00078"/>
    </source>
</evidence>
<name>A0ABD3I1Y3_9MARC</name>
<dbReference type="Proteomes" id="UP001633002">
    <property type="component" value="Unassembled WGS sequence"/>
</dbReference>
<gene>
    <name evidence="2" type="ORF">R1sor_010848</name>
</gene>
<dbReference type="AlphaFoldDB" id="A0ABD3I1Y3"/>
<dbReference type="InterPro" id="IPR000477">
    <property type="entry name" value="RT_dom"/>
</dbReference>
<keyword evidence="3" id="KW-1185">Reference proteome</keyword>
<reference evidence="2 3" key="1">
    <citation type="submission" date="2024-09" db="EMBL/GenBank/DDBJ databases">
        <title>Chromosome-scale assembly of Riccia sorocarpa.</title>
        <authorList>
            <person name="Paukszto L."/>
        </authorList>
    </citation>
    <scope>NUCLEOTIDE SEQUENCE [LARGE SCALE GENOMIC DNA]</scope>
    <source>
        <strain evidence="2">LP-2024</strain>
        <tissue evidence="2">Aerial parts of the thallus</tissue>
    </source>
</reference>
<evidence type="ECO:0000313" key="2">
    <source>
        <dbReference type="EMBL" id="KAL3696772.1"/>
    </source>
</evidence>
<feature type="domain" description="Reverse transcriptase" evidence="1">
    <location>
        <begin position="228"/>
        <end position="361"/>
    </location>
</feature>
<proteinExistence type="predicted"/>
<dbReference type="Pfam" id="PF00078">
    <property type="entry name" value="RVT_1"/>
    <property type="match status" value="1"/>
</dbReference>
<organism evidence="2 3">
    <name type="scientific">Riccia sorocarpa</name>
    <dbReference type="NCBI Taxonomy" id="122646"/>
    <lineage>
        <taxon>Eukaryota</taxon>
        <taxon>Viridiplantae</taxon>
        <taxon>Streptophyta</taxon>
        <taxon>Embryophyta</taxon>
        <taxon>Marchantiophyta</taxon>
        <taxon>Marchantiopsida</taxon>
        <taxon>Marchantiidae</taxon>
        <taxon>Marchantiales</taxon>
        <taxon>Ricciaceae</taxon>
        <taxon>Riccia</taxon>
    </lineage>
</organism>
<sequence length="369" mass="41693">MQTWQKQIEKIAERQKARDQELRLLPELEKQLAMLHNINDLSITSTLKIQELTTQVQGLRELQQYKWRLWSRMRYLKQGDAPTSYFLRRFKRRQARNKVRGLQLESGEAIEDPQYIVEAFASSFQSLYTNPSLADKNIADMTVLINTLQPKLLPAEQAMLGSCPSLLELTDTLHMLPHDKAPGLDAFTAESLKIIWPFYQQSCLQFINYFRAHKTLPVHFLQGAITLIPKLVHEKLVNSKKGAAFDKIDLAKAYDRLSSRNLWLVLQQVGCGRTFTQLVQGPMVGAQVTAYMQGYASAPFSLDSGVRKGCPLAPLLFALASVPLVNLFNQAVLNQTLTPALLVNGAPVITTLYADDVSLFLPWDESDFA</sequence>
<dbReference type="PANTHER" id="PTHR19446">
    <property type="entry name" value="REVERSE TRANSCRIPTASES"/>
    <property type="match status" value="1"/>
</dbReference>
<evidence type="ECO:0000313" key="3">
    <source>
        <dbReference type="Proteomes" id="UP001633002"/>
    </source>
</evidence>
<protein>
    <recommendedName>
        <fullName evidence="1">Reverse transcriptase domain-containing protein</fullName>
    </recommendedName>
</protein>
<dbReference type="EMBL" id="JBJQOH010000002">
    <property type="protein sequence ID" value="KAL3696772.1"/>
    <property type="molecule type" value="Genomic_DNA"/>
</dbReference>
<comment type="caution">
    <text evidence="2">The sequence shown here is derived from an EMBL/GenBank/DDBJ whole genome shotgun (WGS) entry which is preliminary data.</text>
</comment>
<accession>A0ABD3I1Y3</accession>